<dbReference type="PIRSF" id="PIRSF000103">
    <property type="entry name" value="HIBADH"/>
    <property type="match status" value="1"/>
</dbReference>
<evidence type="ECO:0000259" key="5">
    <source>
        <dbReference type="Pfam" id="PF14833"/>
    </source>
</evidence>
<evidence type="ECO:0000259" key="4">
    <source>
        <dbReference type="Pfam" id="PF03446"/>
    </source>
</evidence>
<dbReference type="InterPro" id="IPR036291">
    <property type="entry name" value="NAD(P)-bd_dom_sf"/>
</dbReference>
<evidence type="ECO:0000256" key="3">
    <source>
        <dbReference type="PIRSR" id="PIRSR000103-1"/>
    </source>
</evidence>
<evidence type="ECO:0000256" key="1">
    <source>
        <dbReference type="ARBA" id="ARBA00023002"/>
    </source>
</evidence>
<dbReference type="SUPFAM" id="SSF48179">
    <property type="entry name" value="6-phosphogluconate dehydrogenase C-terminal domain-like"/>
    <property type="match status" value="1"/>
</dbReference>
<dbReference type="SUPFAM" id="SSF51735">
    <property type="entry name" value="NAD(P)-binding Rossmann-fold domains"/>
    <property type="match status" value="1"/>
</dbReference>
<keyword evidence="2" id="KW-0520">NAD</keyword>
<feature type="domain" description="3-hydroxyisobutyrate dehydrogenase-like NAD-binding" evidence="5">
    <location>
        <begin position="166"/>
        <end position="285"/>
    </location>
</feature>
<gene>
    <name evidence="6" type="ORF">N7376_22570</name>
</gene>
<dbReference type="Pfam" id="PF14833">
    <property type="entry name" value="NAD_binding_11"/>
    <property type="match status" value="1"/>
</dbReference>
<dbReference type="InterPro" id="IPR029154">
    <property type="entry name" value="HIBADH-like_NADP-bd"/>
</dbReference>
<dbReference type="InterPro" id="IPR008927">
    <property type="entry name" value="6-PGluconate_DH-like_C_sf"/>
</dbReference>
<dbReference type="InterPro" id="IPR013328">
    <property type="entry name" value="6PGD_dom2"/>
</dbReference>
<evidence type="ECO:0000256" key="2">
    <source>
        <dbReference type="ARBA" id="ARBA00023027"/>
    </source>
</evidence>
<comment type="caution">
    <text evidence="6">The sequence shown here is derived from an EMBL/GenBank/DDBJ whole genome shotgun (WGS) entry which is preliminary data.</text>
</comment>
<feature type="domain" description="6-phosphogluconate dehydrogenase NADP-binding" evidence="4">
    <location>
        <begin position="3"/>
        <end position="162"/>
    </location>
</feature>
<organism evidence="6 7">
    <name type="scientific">Brucella intermedia GD04153</name>
    <dbReference type="NCBI Taxonomy" id="2975438"/>
    <lineage>
        <taxon>Bacteria</taxon>
        <taxon>Pseudomonadati</taxon>
        <taxon>Pseudomonadota</taxon>
        <taxon>Alphaproteobacteria</taxon>
        <taxon>Hyphomicrobiales</taxon>
        <taxon>Brucellaceae</taxon>
        <taxon>Brucella/Ochrobactrum group</taxon>
        <taxon>Brucella</taxon>
    </lineage>
</organism>
<dbReference type="InterPro" id="IPR002204">
    <property type="entry name" value="3-OH-isobutyrate_DH-rel_CS"/>
</dbReference>
<dbReference type="PANTHER" id="PTHR22981:SF7">
    <property type="entry name" value="3-HYDROXYISOBUTYRATE DEHYDROGENASE, MITOCHONDRIAL"/>
    <property type="match status" value="1"/>
</dbReference>
<keyword evidence="1" id="KW-0560">Oxidoreductase</keyword>
<dbReference type="AlphaFoldDB" id="A0AA42H2F6"/>
<dbReference type="InterPro" id="IPR015815">
    <property type="entry name" value="HIBADH-related"/>
</dbReference>
<dbReference type="Proteomes" id="UP001158087">
    <property type="component" value="Unassembled WGS sequence"/>
</dbReference>
<dbReference type="PROSITE" id="PS00895">
    <property type="entry name" value="3_HYDROXYISOBUT_DH"/>
    <property type="match status" value="1"/>
</dbReference>
<proteinExistence type="predicted"/>
<feature type="active site" evidence="3">
    <location>
        <position position="172"/>
    </location>
</feature>
<sequence>MQKIAFVGLGAMGGGMASNMARKGIALTVYDIQPASVARVAEAGATPAKSLAEATRGADIVFTMLPATQHVLDVVTGPDGVLDNMARGGLLIDMSTIAPHGTDKLIRACAEKGMRFMDAPVGRLASHAAAGKSMFMVGYDDENDFAVAKPLFDAMGDTIIRCGKPGSGIRVKLVNNFQVLSIAEITAEAIVLAAKLGLDIEVVKQVNAQTTATNGQMQVNFATKSLAGDIEPGFTFDLSHKDMTLALEAAAQERLGLPVGAAVHAVYGAARSGKYAGKDFSALLDYAADLAGIEPPRLKKQS</sequence>
<dbReference type="Pfam" id="PF03446">
    <property type="entry name" value="NAD_binding_2"/>
    <property type="match status" value="1"/>
</dbReference>
<dbReference type="InterPro" id="IPR006115">
    <property type="entry name" value="6PGDH_NADP-bd"/>
</dbReference>
<dbReference type="GO" id="GO:0016054">
    <property type="term" value="P:organic acid catabolic process"/>
    <property type="evidence" value="ECO:0007669"/>
    <property type="project" value="UniProtKB-ARBA"/>
</dbReference>
<evidence type="ECO:0000313" key="7">
    <source>
        <dbReference type="Proteomes" id="UP001158087"/>
    </source>
</evidence>
<protein>
    <submittedName>
        <fullName evidence="6">NAD(P)-binding domain-containing protein</fullName>
    </submittedName>
</protein>
<name>A0AA42H2F6_9HYPH</name>
<dbReference type="GO" id="GO:0051287">
    <property type="term" value="F:NAD binding"/>
    <property type="evidence" value="ECO:0007669"/>
    <property type="project" value="InterPro"/>
</dbReference>
<dbReference type="GO" id="GO:0016616">
    <property type="term" value="F:oxidoreductase activity, acting on the CH-OH group of donors, NAD or NADP as acceptor"/>
    <property type="evidence" value="ECO:0007669"/>
    <property type="project" value="TreeGrafter"/>
</dbReference>
<reference evidence="6" key="1">
    <citation type="submission" date="2022-09" db="EMBL/GenBank/DDBJ databases">
        <title>Intensive care unit water sources are persistently colonized with multi-drug resistant bacteria and are the site of extensive horizontal gene transfer of antibiotic resistance genes.</title>
        <authorList>
            <person name="Diorio-Toth L."/>
        </authorList>
    </citation>
    <scope>NUCLEOTIDE SEQUENCE</scope>
    <source>
        <strain evidence="6">GD04153</strain>
    </source>
</reference>
<evidence type="ECO:0000313" key="6">
    <source>
        <dbReference type="EMBL" id="MDH0126764.1"/>
    </source>
</evidence>
<dbReference type="Gene3D" id="3.40.50.720">
    <property type="entry name" value="NAD(P)-binding Rossmann-like Domain"/>
    <property type="match status" value="1"/>
</dbReference>
<dbReference type="PANTHER" id="PTHR22981">
    <property type="entry name" value="3-HYDROXYISOBUTYRATE DEHYDROGENASE-RELATED"/>
    <property type="match status" value="1"/>
</dbReference>
<accession>A0AA42H2F6</accession>
<dbReference type="GO" id="GO:0050661">
    <property type="term" value="F:NADP binding"/>
    <property type="evidence" value="ECO:0007669"/>
    <property type="project" value="InterPro"/>
</dbReference>
<dbReference type="Gene3D" id="1.10.1040.10">
    <property type="entry name" value="N-(1-d-carboxylethyl)-l-norvaline Dehydrogenase, domain 2"/>
    <property type="match status" value="1"/>
</dbReference>
<dbReference type="EMBL" id="JAODYY010000016">
    <property type="protein sequence ID" value="MDH0126764.1"/>
    <property type="molecule type" value="Genomic_DNA"/>
</dbReference>